<keyword evidence="1" id="KW-0732">Signal</keyword>
<evidence type="ECO:0000313" key="3">
    <source>
        <dbReference type="Proteomes" id="UP000247810"/>
    </source>
</evidence>
<dbReference type="VEuPathDB" id="FungiDB:BO71DRAFT_162427"/>
<evidence type="ECO:0000256" key="1">
    <source>
        <dbReference type="SAM" id="SignalP"/>
    </source>
</evidence>
<gene>
    <name evidence="2" type="ORF">BO71DRAFT_162427</name>
</gene>
<dbReference type="Proteomes" id="UP000247810">
    <property type="component" value="Unassembled WGS sequence"/>
</dbReference>
<sequence>MCFCLLLDTWSIFVFFILSIRVDTVNETLSSVHAYVYWLRYGLNSLTNVSRGLPSELDPRFKNFPSPLLSTIPPASRFHTTWPRRMWCTAANWRTPCPRTACSQCRGAAWRSTDGMGRCSMCRLAQVSDTRW</sequence>
<evidence type="ECO:0008006" key="4">
    <source>
        <dbReference type="Google" id="ProtNLM"/>
    </source>
</evidence>
<evidence type="ECO:0000313" key="2">
    <source>
        <dbReference type="EMBL" id="PYH87806.1"/>
    </source>
</evidence>
<feature type="chain" id="PRO_5016383291" description="Secreted protein" evidence="1">
    <location>
        <begin position="20"/>
        <end position="132"/>
    </location>
</feature>
<keyword evidence="3" id="KW-1185">Reference proteome</keyword>
<feature type="signal peptide" evidence="1">
    <location>
        <begin position="1"/>
        <end position="19"/>
    </location>
</feature>
<proteinExistence type="predicted"/>
<organism evidence="2 3">
    <name type="scientific">Aspergillus ellipticus CBS 707.79</name>
    <dbReference type="NCBI Taxonomy" id="1448320"/>
    <lineage>
        <taxon>Eukaryota</taxon>
        <taxon>Fungi</taxon>
        <taxon>Dikarya</taxon>
        <taxon>Ascomycota</taxon>
        <taxon>Pezizomycotina</taxon>
        <taxon>Eurotiomycetes</taxon>
        <taxon>Eurotiomycetidae</taxon>
        <taxon>Eurotiales</taxon>
        <taxon>Aspergillaceae</taxon>
        <taxon>Aspergillus</taxon>
        <taxon>Aspergillus subgen. Circumdati</taxon>
    </lineage>
</organism>
<reference evidence="2 3" key="1">
    <citation type="submission" date="2018-02" db="EMBL/GenBank/DDBJ databases">
        <title>The genomes of Aspergillus section Nigri reveals drivers in fungal speciation.</title>
        <authorList>
            <consortium name="DOE Joint Genome Institute"/>
            <person name="Vesth T.C."/>
            <person name="Nybo J."/>
            <person name="Theobald S."/>
            <person name="Brandl J."/>
            <person name="Frisvad J.C."/>
            <person name="Nielsen K.F."/>
            <person name="Lyhne E.K."/>
            <person name="Kogle M.E."/>
            <person name="Kuo A."/>
            <person name="Riley R."/>
            <person name="Clum A."/>
            <person name="Nolan M."/>
            <person name="Lipzen A."/>
            <person name="Salamov A."/>
            <person name="Henrissat B."/>
            <person name="Wiebenga A."/>
            <person name="De vries R.P."/>
            <person name="Grigoriev I.V."/>
            <person name="Mortensen U.H."/>
            <person name="Andersen M.R."/>
            <person name="Baker S.E."/>
        </authorList>
    </citation>
    <scope>NUCLEOTIDE SEQUENCE [LARGE SCALE GENOMIC DNA]</scope>
    <source>
        <strain evidence="2 3">CBS 707.79</strain>
    </source>
</reference>
<protein>
    <recommendedName>
        <fullName evidence="4">Secreted protein</fullName>
    </recommendedName>
</protein>
<dbReference type="AlphaFoldDB" id="A0A319CR85"/>
<dbReference type="EMBL" id="KZ826167">
    <property type="protein sequence ID" value="PYH87806.1"/>
    <property type="molecule type" value="Genomic_DNA"/>
</dbReference>
<name>A0A319CR85_9EURO</name>
<accession>A0A319CR85</accession>